<feature type="chain" id="PRO_5012873081" evidence="1">
    <location>
        <begin position="18"/>
        <end position="155"/>
    </location>
</feature>
<dbReference type="Proteomes" id="UP000203464">
    <property type="component" value="Unassembled WGS sequence"/>
</dbReference>
<dbReference type="EMBL" id="FXYD01000001">
    <property type="protein sequence ID" value="SMX32223.1"/>
    <property type="molecule type" value="Genomic_DNA"/>
</dbReference>
<organism evidence="2 3">
    <name type="scientific">Octadecabacter ascidiaceicola</name>
    <dbReference type="NCBI Taxonomy" id="1655543"/>
    <lineage>
        <taxon>Bacteria</taxon>
        <taxon>Pseudomonadati</taxon>
        <taxon>Pseudomonadota</taxon>
        <taxon>Alphaproteobacteria</taxon>
        <taxon>Rhodobacterales</taxon>
        <taxon>Roseobacteraceae</taxon>
        <taxon>Octadecabacter</taxon>
    </lineage>
</organism>
<gene>
    <name evidence="2" type="ORF">OCA8868_00672</name>
</gene>
<dbReference type="OrthoDB" id="7858303at2"/>
<evidence type="ECO:0000256" key="1">
    <source>
        <dbReference type="SAM" id="SignalP"/>
    </source>
</evidence>
<reference evidence="3" key="1">
    <citation type="submission" date="2017-05" db="EMBL/GenBank/DDBJ databases">
        <authorList>
            <person name="Rodrigo-Torres L."/>
            <person name="Arahal R. D."/>
            <person name="Lucena T."/>
        </authorList>
    </citation>
    <scope>NUCLEOTIDE SEQUENCE [LARGE SCALE GENOMIC DNA]</scope>
    <source>
        <strain evidence="3">CECT 8868</strain>
    </source>
</reference>
<keyword evidence="1" id="KW-0732">Signal</keyword>
<sequence length="155" mass="16122">MIRLSVLLALCGAPALAQCPDPSLDAVQYDASGPELITPQTWEVQVGGAFLAPCPQWAVAGIDVQDLDGFLPAAPTAVFGLDAMAPHILMVMAQAECTPVLAVRSGDGQWFFGSDANGRQEVTLWGAPNGPLQVWVGAATPDGCAGTVTLETFDR</sequence>
<dbReference type="AlphaFoldDB" id="A0A238JP57"/>
<accession>A0A238JP57</accession>
<proteinExistence type="predicted"/>
<dbReference type="RefSeq" id="WP_093995097.1">
    <property type="nucleotide sequence ID" value="NZ_FXYD01000001.1"/>
</dbReference>
<name>A0A238JP57_9RHOB</name>
<evidence type="ECO:0000313" key="3">
    <source>
        <dbReference type="Proteomes" id="UP000203464"/>
    </source>
</evidence>
<protein>
    <submittedName>
        <fullName evidence="2">Uncharacterized protein</fullName>
    </submittedName>
</protein>
<evidence type="ECO:0000313" key="2">
    <source>
        <dbReference type="EMBL" id="SMX32223.1"/>
    </source>
</evidence>
<keyword evidence="3" id="KW-1185">Reference proteome</keyword>
<feature type="signal peptide" evidence="1">
    <location>
        <begin position="1"/>
        <end position="17"/>
    </location>
</feature>